<dbReference type="AlphaFoldDB" id="M1ZM33"/>
<evidence type="ECO:0000259" key="1">
    <source>
        <dbReference type="Pfam" id="PF00561"/>
    </source>
</evidence>
<evidence type="ECO:0000313" key="2">
    <source>
        <dbReference type="EMBL" id="SHD76001.1"/>
    </source>
</evidence>
<dbReference type="SUPFAM" id="SSF53474">
    <property type="entry name" value="alpha/beta-Hydrolases"/>
    <property type="match status" value="1"/>
</dbReference>
<dbReference type="InterPro" id="IPR000073">
    <property type="entry name" value="AB_hydrolase_1"/>
</dbReference>
<evidence type="ECO:0000313" key="3">
    <source>
        <dbReference type="Proteomes" id="UP000245423"/>
    </source>
</evidence>
<dbReference type="Proteomes" id="UP000245423">
    <property type="component" value="Chromosome 1"/>
</dbReference>
<keyword evidence="2" id="KW-0378">Hydrolase</keyword>
<dbReference type="PRINTS" id="PR00111">
    <property type="entry name" value="ABHYDROLASE"/>
</dbReference>
<dbReference type="EC" id="3.7.1.-" evidence="2"/>
<accession>M1ZM33</accession>
<dbReference type="InterPro" id="IPR000639">
    <property type="entry name" value="Epox_hydrolase-like"/>
</dbReference>
<protein>
    <submittedName>
        <fullName evidence="2">Alpha/beta hydrolase superfamily protein,MhpC-like protein</fullName>
        <ecNumber evidence="2">3.7.1.-</ecNumber>
    </submittedName>
</protein>
<sequence length="264" mass="30699">MPYVNIMNKNIYYKEYGNGEPVVFLNGMMMATNSWSPFIKTVSKNYRMITVDLLDQGKSDSYEGGYTITTQADFLKEFLDKLKLEKVHLVGMSYGGKVALSFTLKYEHKVKSLILSNTDSYTTKIMKEIGKTWDYAASTLDGNIFSSIVLPYMYSYNYYEKNYEDIEEKKKILSKILNDKWYERFSRGLQSAIDYNIQNRIGDIKLPTLIISSELDILTPIKYQYLIHQEIEGSKWIILKEVGHAAMYEKSEEYISIIMDFLKG</sequence>
<proteinExistence type="predicted"/>
<feature type="domain" description="AB hydrolase-1" evidence="1">
    <location>
        <begin position="21"/>
        <end position="250"/>
    </location>
</feature>
<reference evidence="2 3" key="1">
    <citation type="submission" date="2016-11" db="EMBL/GenBank/DDBJ databases">
        <authorList>
            <person name="Manzoor S."/>
        </authorList>
    </citation>
    <scope>NUCLEOTIDE SEQUENCE [LARGE SCALE GENOMIC DNA]</scope>
    <source>
        <strain evidence="2">Clostridium ultunense strain Esp</strain>
    </source>
</reference>
<dbReference type="Pfam" id="PF00561">
    <property type="entry name" value="Abhydrolase_1"/>
    <property type="match status" value="1"/>
</dbReference>
<dbReference type="EMBL" id="LT669839">
    <property type="protein sequence ID" value="SHD76001.1"/>
    <property type="molecule type" value="Genomic_DNA"/>
</dbReference>
<dbReference type="OrthoDB" id="9776303at2"/>
<gene>
    <name evidence="2" type="ORF">CUESP1_0617</name>
</gene>
<dbReference type="HOGENOM" id="CLU_020336_50_1_9"/>
<dbReference type="GO" id="GO:0016787">
    <property type="term" value="F:hydrolase activity"/>
    <property type="evidence" value="ECO:0007669"/>
    <property type="project" value="UniProtKB-KW"/>
</dbReference>
<name>M1ZM33_9FIRM</name>
<dbReference type="InterPro" id="IPR029058">
    <property type="entry name" value="AB_hydrolase_fold"/>
</dbReference>
<dbReference type="PANTHER" id="PTHR43798">
    <property type="entry name" value="MONOACYLGLYCEROL LIPASE"/>
    <property type="match status" value="1"/>
</dbReference>
<dbReference type="RefSeq" id="WP_005588615.1">
    <property type="nucleotide sequence ID" value="NZ_LT669839.1"/>
</dbReference>
<dbReference type="Gene3D" id="3.40.50.1820">
    <property type="entry name" value="alpha/beta hydrolase"/>
    <property type="match status" value="1"/>
</dbReference>
<dbReference type="InterPro" id="IPR050266">
    <property type="entry name" value="AB_hydrolase_sf"/>
</dbReference>
<organism evidence="2 3">
    <name type="scientific">[Clostridium] ultunense Esp</name>
    <dbReference type="NCBI Taxonomy" id="1288971"/>
    <lineage>
        <taxon>Bacteria</taxon>
        <taxon>Bacillati</taxon>
        <taxon>Bacillota</taxon>
        <taxon>Tissierellia</taxon>
        <taxon>Tissierellales</taxon>
        <taxon>Tepidimicrobiaceae</taxon>
        <taxon>Schnuerera</taxon>
    </lineage>
</organism>
<dbReference type="PRINTS" id="PR00412">
    <property type="entry name" value="EPOXHYDRLASE"/>
</dbReference>
<keyword evidence="3" id="KW-1185">Reference proteome</keyword>